<dbReference type="AlphaFoldDB" id="A0A816AQL5"/>
<dbReference type="EMBL" id="CAJNOV010003522">
    <property type="protein sequence ID" value="CAF1144567.1"/>
    <property type="molecule type" value="Genomic_DNA"/>
</dbReference>
<evidence type="ECO:0000256" key="3">
    <source>
        <dbReference type="SAM" id="SignalP"/>
    </source>
</evidence>
<protein>
    <submittedName>
        <fullName evidence="5">Uncharacterized protein</fullName>
    </submittedName>
</protein>
<proteinExistence type="predicted"/>
<evidence type="ECO:0000256" key="1">
    <source>
        <dbReference type="ARBA" id="ARBA00022729"/>
    </source>
</evidence>
<comment type="caution">
    <text evidence="5">The sequence shown here is derived from an EMBL/GenBank/DDBJ whole genome shotgun (WGS) entry which is preliminary data.</text>
</comment>
<dbReference type="GO" id="GO:0032222">
    <property type="term" value="P:regulation of synaptic transmission, cholinergic"/>
    <property type="evidence" value="ECO:0007669"/>
    <property type="project" value="InterPro"/>
</dbReference>
<gene>
    <name evidence="4" type="ORF">CJN711_LOCUS9218</name>
    <name evidence="5" type="ORF">KQP761_LOCUS22161</name>
</gene>
<evidence type="ECO:0000313" key="6">
    <source>
        <dbReference type="Proteomes" id="UP000663834"/>
    </source>
</evidence>
<dbReference type="EMBL" id="CAJNOW010011642">
    <property type="protein sequence ID" value="CAF1600047.1"/>
    <property type="molecule type" value="Genomic_DNA"/>
</dbReference>
<dbReference type="OrthoDB" id="10020441at2759"/>
<evidence type="ECO:0000313" key="5">
    <source>
        <dbReference type="EMBL" id="CAF1600047.1"/>
    </source>
</evidence>
<feature type="signal peptide" evidence="3">
    <location>
        <begin position="1"/>
        <end position="20"/>
    </location>
</feature>
<dbReference type="Pfam" id="PF17064">
    <property type="entry name" value="QVR"/>
    <property type="match status" value="1"/>
</dbReference>
<accession>A0A816AQL5</accession>
<feature type="chain" id="PRO_5036229604" evidence="3">
    <location>
        <begin position="21"/>
        <end position="139"/>
    </location>
</feature>
<name>A0A816AQL5_9BILA</name>
<dbReference type="GO" id="GO:0030431">
    <property type="term" value="P:sleep"/>
    <property type="evidence" value="ECO:0007669"/>
    <property type="project" value="InterPro"/>
</dbReference>
<sequence length="139" mass="15091">MLVSVFLIFYLLSGLSFSQGYNCYECWSVLTPGCGEPFKPTASGVSILVAGPDQLCGAWRITHDDGSEGISRNVVDVSWCSFGENACITEKNKNVTDTICCCSSELCNADSFKPPHSFSFFASYSISLISLSVLASFFF</sequence>
<keyword evidence="1 3" id="KW-0732">Signal</keyword>
<keyword evidence="2" id="KW-0325">Glycoprotein</keyword>
<organism evidence="5 6">
    <name type="scientific">Rotaria magnacalcarata</name>
    <dbReference type="NCBI Taxonomy" id="392030"/>
    <lineage>
        <taxon>Eukaryota</taxon>
        <taxon>Metazoa</taxon>
        <taxon>Spiralia</taxon>
        <taxon>Gnathifera</taxon>
        <taxon>Rotifera</taxon>
        <taxon>Eurotatoria</taxon>
        <taxon>Bdelloidea</taxon>
        <taxon>Philodinida</taxon>
        <taxon>Philodinidae</taxon>
        <taxon>Rotaria</taxon>
    </lineage>
</organism>
<dbReference type="InterPro" id="IPR031424">
    <property type="entry name" value="QVR-like"/>
</dbReference>
<dbReference type="Proteomes" id="UP000663834">
    <property type="component" value="Unassembled WGS sequence"/>
</dbReference>
<dbReference type="Proteomes" id="UP000663855">
    <property type="component" value="Unassembled WGS sequence"/>
</dbReference>
<evidence type="ECO:0000313" key="4">
    <source>
        <dbReference type="EMBL" id="CAF1144567.1"/>
    </source>
</evidence>
<reference evidence="5" key="1">
    <citation type="submission" date="2021-02" db="EMBL/GenBank/DDBJ databases">
        <authorList>
            <person name="Nowell W R."/>
        </authorList>
    </citation>
    <scope>NUCLEOTIDE SEQUENCE</scope>
</reference>
<evidence type="ECO:0000256" key="2">
    <source>
        <dbReference type="ARBA" id="ARBA00023180"/>
    </source>
</evidence>